<evidence type="ECO:0000313" key="1">
    <source>
        <dbReference type="EMBL" id="EHN58514.1"/>
    </source>
</evidence>
<accession>G9WJ65</accession>
<organism evidence="1 2">
    <name type="scientific">Oenococcus kitaharae DSM 17330</name>
    <dbReference type="NCBI Taxonomy" id="1045004"/>
    <lineage>
        <taxon>Bacteria</taxon>
        <taxon>Bacillati</taxon>
        <taxon>Bacillota</taxon>
        <taxon>Bacilli</taxon>
        <taxon>Lactobacillales</taxon>
        <taxon>Lactobacillaceae</taxon>
        <taxon>Oenococcus</taxon>
    </lineage>
</organism>
<dbReference type="EMBL" id="AFVZ01000001">
    <property type="protein sequence ID" value="EHN58514.1"/>
    <property type="molecule type" value="Genomic_DNA"/>
</dbReference>
<evidence type="ECO:0000313" key="2">
    <source>
        <dbReference type="Proteomes" id="UP000004959"/>
    </source>
</evidence>
<dbReference type="PATRIC" id="fig|1045004.4.peg.391"/>
<name>G9WJ65_9LACO</name>
<keyword evidence="2" id="KW-1185">Reference proteome</keyword>
<protein>
    <submittedName>
        <fullName evidence="1">Uncharacterized protein</fullName>
    </submittedName>
</protein>
<gene>
    <name evidence="1" type="ORF">OKIT_0393</name>
</gene>
<proteinExistence type="predicted"/>
<dbReference type="HOGENOM" id="CLU_3120520_0_0_9"/>
<reference evidence="1 2" key="1">
    <citation type="journal article" date="2012" name="PLoS ONE">
        <title>Functional divergence in the genus oenococcus as predicted by genome sequencing of the newly-described species, Oenococcus kitaharae.</title>
        <authorList>
            <person name="Borneman A.R."/>
            <person name="McCarthy J.M."/>
            <person name="Chambers P.J."/>
            <person name="Bartowsky E.J."/>
        </authorList>
    </citation>
    <scope>NUCLEOTIDE SEQUENCE [LARGE SCALE GENOMIC DNA]</scope>
    <source>
        <strain evidence="2">DSM17330</strain>
    </source>
</reference>
<dbReference type="Proteomes" id="UP000004959">
    <property type="component" value="Chromosome"/>
</dbReference>
<comment type="caution">
    <text evidence="1">The sequence shown here is derived from an EMBL/GenBank/DDBJ whole genome shotgun (WGS) entry which is preliminary data.</text>
</comment>
<sequence>MSFKPALFLTAVDASTQQSFYNRAYKHTHNIPVKQTKTPIMDAFFIIYDI</sequence>
<dbReference type="AlphaFoldDB" id="G9WJ65"/>